<keyword evidence="2" id="KW-1185">Reference proteome</keyword>
<accession>A0AAE4BUP5</accession>
<organism evidence="1 2">
    <name type="scientific">Aureibacter tunicatorum</name>
    <dbReference type="NCBI Taxonomy" id="866807"/>
    <lineage>
        <taxon>Bacteria</taxon>
        <taxon>Pseudomonadati</taxon>
        <taxon>Bacteroidota</taxon>
        <taxon>Cytophagia</taxon>
        <taxon>Cytophagales</taxon>
        <taxon>Persicobacteraceae</taxon>
        <taxon>Aureibacter</taxon>
    </lineage>
</organism>
<evidence type="ECO:0000313" key="2">
    <source>
        <dbReference type="Proteomes" id="UP001185092"/>
    </source>
</evidence>
<dbReference type="RefSeq" id="WP_309941465.1">
    <property type="nucleotide sequence ID" value="NZ_AP025305.1"/>
</dbReference>
<dbReference type="Proteomes" id="UP001185092">
    <property type="component" value="Unassembled WGS sequence"/>
</dbReference>
<evidence type="ECO:0000313" key="1">
    <source>
        <dbReference type="EMBL" id="MDR6241017.1"/>
    </source>
</evidence>
<gene>
    <name evidence="1" type="ORF">HNQ88_004093</name>
</gene>
<sequence>MIYQLKHKENRSQIQLRGNSIGRYPLSALMSKPIQTLMSGGAFEEMIGKESLAKDHVLGEVHLLLLNYAKLGSGSDSLQKKAKQLHLIEKKLFKWYSLHRIVAKKDGRFVTSHQSIKVFNLLEDLRVEHQDLIKELMNSKGHLWVPGIEDMAQHRQEYVQRTWQMLAQGSGRLKVDDVDEVGLFKSTHDPKFKAYILSMFAKIMTIPMGRMIVRRLMEGAENYSLTISKDKTPREKQTMPRLFTHEKVLEEQRQSSVYHGGLGRQEKKFSEHELLFPEVYTDHRYLRCSKHWALSLREIKACSIPEKKVKPKSAVEDGIEMSMMTGATAMPTIIDPEVSVTDKLGRKKFIPEADESRESDWVEISDHGVGYVETLGMLELSPAFLQLFRHLVDVYRVHNGFSHPLPIKELYATDPDLKRWTSREMHEMALWENEFRMEYGLPSCKWNKFLHLGDVLKNSDFN</sequence>
<proteinExistence type="predicted"/>
<protein>
    <submittedName>
        <fullName evidence="1">Uncharacterized protein</fullName>
    </submittedName>
</protein>
<dbReference type="EMBL" id="JAVDQD010000006">
    <property type="protein sequence ID" value="MDR6241017.1"/>
    <property type="molecule type" value="Genomic_DNA"/>
</dbReference>
<comment type="caution">
    <text evidence="1">The sequence shown here is derived from an EMBL/GenBank/DDBJ whole genome shotgun (WGS) entry which is preliminary data.</text>
</comment>
<dbReference type="AlphaFoldDB" id="A0AAE4BUP5"/>
<name>A0AAE4BUP5_9BACT</name>
<reference evidence="1" key="1">
    <citation type="submission" date="2023-07" db="EMBL/GenBank/DDBJ databases">
        <title>Genomic Encyclopedia of Type Strains, Phase IV (KMG-IV): sequencing the most valuable type-strain genomes for metagenomic binning, comparative biology and taxonomic classification.</title>
        <authorList>
            <person name="Goeker M."/>
        </authorList>
    </citation>
    <scope>NUCLEOTIDE SEQUENCE</scope>
    <source>
        <strain evidence="1">DSM 26174</strain>
    </source>
</reference>